<evidence type="ECO:0000313" key="3">
    <source>
        <dbReference type="Proteomes" id="UP000238823"/>
    </source>
</evidence>
<feature type="domain" description="HTH marR-type" evidence="1">
    <location>
        <begin position="74"/>
        <end position="114"/>
    </location>
</feature>
<sequence>MARTGKKRGNTPDQDPAFVERLEQAKAASVAQLLFKCARLLNEQAVARLEQPPGVPRIRPAHTSVFPHLDLAGTRLTELARRLGISKQAVGQLVDELEQMQVLERVPDPSDGRAKLIRFAKAPGRSLLDGLAHLRRFEQELGVAIGAPRMAALHDALGALLVALEDRSTPSA</sequence>
<dbReference type="Proteomes" id="UP000238823">
    <property type="component" value="Unassembled WGS sequence"/>
</dbReference>
<dbReference type="Pfam" id="PF12802">
    <property type="entry name" value="MarR_2"/>
    <property type="match status" value="1"/>
</dbReference>
<dbReference type="PANTHER" id="PTHR33164">
    <property type="entry name" value="TRANSCRIPTIONAL REGULATOR, MARR FAMILY"/>
    <property type="match status" value="1"/>
</dbReference>
<dbReference type="InterPro" id="IPR036390">
    <property type="entry name" value="WH_DNA-bd_sf"/>
</dbReference>
<dbReference type="RefSeq" id="WP_106091804.1">
    <property type="nucleotide sequence ID" value="NZ_PVNL01000100.1"/>
</dbReference>
<protein>
    <submittedName>
        <fullName evidence="2">MarR family protein</fullName>
    </submittedName>
</protein>
<dbReference type="GO" id="GO:0003700">
    <property type="term" value="F:DNA-binding transcription factor activity"/>
    <property type="evidence" value="ECO:0007669"/>
    <property type="project" value="InterPro"/>
</dbReference>
<dbReference type="InterPro" id="IPR039422">
    <property type="entry name" value="MarR/SlyA-like"/>
</dbReference>
<accession>A0A2S9YIV1</accession>
<dbReference type="PANTHER" id="PTHR33164:SF57">
    <property type="entry name" value="MARR-FAMILY TRANSCRIPTIONAL REGULATOR"/>
    <property type="match status" value="1"/>
</dbReference>
<dbReference type="AlphaFoldDB" id="A0A2S9YIV1"/>
<dbReference type="Gene3D" id="1.10.10.10">
    <property type="entry name" value="Winged helix-like DNA-binding domain superfamily/Winged helix DNA-binding domain"/>
    <property type="match status" value="1"/>
</dbReference>
<gene>
    <name evidence="2" type="ORF">ENSA7_49050</name>
</gene>
<dbReference type="SUPFAM" id="SSF46785">
    <property type="entry name" value="Winged helix' DNA-binding domain"/>
    <property type="match status" value="1"/>
</dbReference>
<comment type="caution">
    <text evidence="2">The sequence shown here is derived from an EMBL/GenBank/DDBJ whole genome shotgun (WGS) entry which is preliminary data.</text>
</comment>
<evidence type="ECO:0000313" key="2">
    <source>
        <dbReference type="EMBL" id="PRQ04972.1"/>
    </source>
</evidence>
<evidence type="ECO:0000259" key="1">
    <source>
        <dbReference type="Pfam" id="PF12802"/>
    </source>
</evidence>
<dbReference type="EMBL" id="PVNL01000100">
    <property type="protein sequence ID" value="PRQ04972.1"/>
    <property type="molecule type" value="Genomic_DNA"/>
</dbReference>
<dbReference type="InterPro" id="IPR036388">
    <property type="entry name" value="WH-like_DNA-bd_sf"/>
</dbReference>
<proteinExistence type="predicted"/>
<dbReference type="InterPro" id="IPR000835">
    <property type="entry name" value="HTH_MarR-typ"/>
</dbReference>
<organism evidence="2 3">
    <name type="scientific">Enhygromyxa salina</name>
    <dbReference type="NCBI Taxonomy" id="215803"/>
    <lineage>
        <taxon>Bacteria</taxon>
        <taxon>Pseudomonadati</taxon>
        <taxon>Myxococcota</taxon>
        <taxon>Polyangia</taxon>
        <taxon>Nannocystales</taxon>
        <taxon>Nannocystaceae</taxon>
        <taxon>Enhygromyxa</taxon>
    </lineage>
</organism>
<dbReference type="OrthoDB" id="5456373at2"/>
<dbReference type="GO" id="GO:0006950">
    <property type="term" value="P:response to stress"/>
    <property type="evidence" value="ECO:0007669"/>
    <property type="project" value="TreeGrafter"/>
</dbReference>
<reference evidence="2 3" key="1">
    <citation type="submission" date="2018-03" db="EMBL/GenBank/DDBJ databases">
        <title>Draft Genome Sequences of the Obligatory Marine Myxobacteria Enhygromyxa salina SWB007.</title>
        <authorList>
            <person name="Poehlein A."/>
            <person name="Moghaddam J.A."/>
            <person name="Harms H."/>
            <person name="Alanjari M."/>
            <person name="Koenig G.M."/>
            <person name="Daniel R."/>
            <person name="Schaeberle T.F."/>
        </authorList>
    </citation>
    <scope>NUCLEOTIDE SEQUENCE [LARGE SCALE GENOMIC DNA]</scope>
    <source>
        <strain evidence="2 3">SWB007</strain>
    </source>
</reference>
<name>A0A2S9YIV1_9BACT</name>